<comment type="similarity">
    <text evidence="1">Belongs to the complex I 51 kDa subunit family.</text>
</comment>
<dbReference type="InterPro" id="IPR001949">
    <property type="entry name" value="NADH-UbQ_OxRdtase_51kDa_CS"/>
</dbReference>
<feature type="domain" description="NADH-ubiquinone oxidoreductase 51kDa subunit iron-sulphur binding" evidence="6">
    <location>
        <begin position="348"/>
        <end position="393"/>
    </location>
</feature>
<dbReference type="InterPro" id="IPR019554">
    <property type="entry name" value="Soluble_ligand-bd"/>
</dbReference>
<dbReference type="Pfam" id="PF01512">
    <property type="entry name" value="Complex1_51K"/>
    <property type="match status" value="1"/>
</dbReference>
<dbReference type="EC" id="1.6.5.11" evidence="7"/>
<evidence type="ECO:0000256" key="4">
    <source>
        <dbReference type="ARBA" id="ARBA00023004"/>
    </source>
</evidence>
<dbReference type="AlphaFoldDB" id="A0A517XLN8"/>
<keyword evidence="4" id="KW-0408">Iron</keyword>
<evidence type="ECO:0000259" key="6">
    <source>
        <dbReference type="SMART" id="SM00928"/>
    </source>
</evidence>
<keyword evidence="2" id="KW-0004">4Fe-4S</keyword>
<dbReference type="GO" id="GO:0051539">
    <property type="term" value="F:4 iron, 4 sulfur cluster binding"/>
    <property type="evidence" value="ECO:0007669"/>
    <property type="project" value="UniProtKB-KW"/>
</dbReference>
<keyword evidence="7" id="KW-0560">Oxidoreductase</keyword>
<evidence type="ECO:0000256" key="1">
    <source>
        <dbReference type="ARBA" id="ARBA00007523"/>
    </source>
</evidence>
<dbReference type="Proteomes" id="UP000319576">
    <property type="component" value="Chromosome"/>
</dbReference>
<reference evidence="7 8" key="1">
    <citation type="submission" date="2019-02" db="EMBL/GenBank/DDBJ databases">
        <title>Deep-cultivation of Planctomycetes and their phenomic and genomic characterization uncovers novel biology.</title>
        <authorList>
            <person name="Wiegand S."/>
            <person name="Jogler M."/>
            <person name="Boedeker C."/>
            <person name="Pinto D."/>
            <person name="Vollmers J."/>
            <person name="Rivas-Marin E."/>
            <person name="Kohn T."/>
            <person name="Peeters S.H."/>
            <person name="Heuer A."/>
            <person name="Rast P."/>
            <person name="Oberbeckmann S."/>
            <person name="Bunk B."/>
            <person name="Jeske O."/>
            <person name="Meyerdierks A."/>
            <person name="Storesund J.E."/>
            <person name="Kallscheuer N."/>
            <person name="Luecker S."/>
            <person name="Lage O.M."/>
            <person name="Pohl T."/>
            <person name="Merkel B.J."/>
            <person name="Hornburger P."/>
            <person name="Mueller R.-W."/>
            <person name="Bruemmer F."/>
            <person name="Labrenz M."/>
            <person name="Spormann A.M."/>
            <person name="Op den Camp H."/>
            <person name="Overmann J."/>
            <person name="Amann R."/>
            <person name="Jetten M.S.M."/>
            <person name="Mascher T."/>
            <person name="Medema M.H."/>
            <person name="Devos D.P."/>
            <person name="Kaster A.-K."/>
            <person name="Ovreas L."/>
            <person name="Rohde M."/>
            <person name="Galperin M.Y."/>
            <person name="Jogler C."/>
        </authorList>
    </citation>
    <scope>NUCLEOTIDE SEQUENCE [LARGE SCALE GENOMIC DNA]</scope>
    <source>
        <strain evidence="7 8">ETA_A1</strain>
    </source>
</reference>
<dbReference type="GO" id="GO:0010181">
    <property type="term" value="F:FMN binding"/>
    <property type="evidence" value="ECO:0007669"/>
    <property type="project" value="InterPro"/>
</dbReference>
<evidence type="ECO:0000256" key="2">
    <source>
        <dbReference type="ARBA" id="ARBA00022485"/>
    </source>
</evidence>
<dbReference type="InterPro" id="IPR037225">
    <property type="entry name" value="Nuo51_FMN-bd_sf"/>
</dbReference>
<dbReference type="OrthoDB" id="9761899at2"/>
<dbReference type="GO" id="GO:0046872">
    <property type="term" value="F:metal ion binding"/>
    <property type="evidence" value="ECO:0007669"/>
    <property type="project" value="UniProtKB-KW"/>
</dbReference>
<organism evidence="7 8">
    <name type="scientific">Urbifossiella limnaea</name>
    <dbReference type="NCBI Taxonomy" id="2528023"/>
    <lineage>
        <taxon>Bacteria</taxon>
        <taxon>Pseudomonadati</taxon>
        <taxon>Planctomycetota</taxon>
        <taxon>Planctomycetia</taxon>
        <taxon>Gemmatales</taxon>
        <taxon>Gemmataceae</taxon>
        <taxon>Urbifossiella</taxon>
    </lineage>
</organism>
<evidence type="ECO:0000256" key="3">
    <source>
        <dbReference type="ARBA" id="ARBA00022723"/>
    </source>
</evidence>
<dbReference type="InterPro" id="IPR019575">
    <property type="entry name" value="Nuop51_4Fe4S-bd"/>
</dbReference>
<dbReference type="GO" id="GO:0016491">
    <property type="term" value="F:oxidoreductase activity"/>
    <property type="evidence" value="ECO:0007669"/>
    <property type="project" value="UniProtKB-KW"/>
</dbReference>
<dbReference type="InterPro" id="IPR011538">
    <property type="entry name" value="Nuo51_FMN-bd"/>
</dbReference>
<dbReference type="NCBIfam" id="NF010120">
    <property type="entry name" value="PRK13596.1"/>
    <property type="match status" value="1"/>
</dbReference>
<evidence type="ECO:0000313" key="8">
    <source>
        <dbReference type="Proteomes" id="UP000319576"/>
    </source>
</evidence>
<dbReference type="PROSITE" id="PS00645">
    <property type="entry name" value="COMPLEX1_51K_2"/>
    <property type="match status" value="1"/>
</dbReference>
<dbReference type="GO" id="GO:0008137">
    <property type="term" value="F:NADH dehydrogenase (ubiquinone) activity"/>
    <property type="evidence" value="ECO:0007669"/>
    <property type="project" value="InterPro"/>
</dbReference>
<dbReference type="RefSeq" id="WP_145233707.1">
    <property type="nucleotide sequence ID" value="NZ_CP036273.1"/>
</dbReference>
<dbReference type="Gene3D" id="3.40.50.11540">
    <property type="entry name" value="NADH-ubiquinone oxidoreductase 51kDa subunit"/>
    <property type="match status" value="1"/>
</dbReference>
<keyword evidence="3" id="KW-0479">Metal-binding</keyword>
<dbReference type="Gene3D" id="3.10.20.600">
    <property type="match status" value="1"/>
</dbReference>
<dbReference type="FunFam" id="3.40.50.11540:FF:000001">
    <property type="entry name" value="NADH dehydrogenase [ubiquinone] flavoprotein 1, mitochondrial"/>
    <property type="match status" value="1"/>
</dbReference>
<protein>
    <submittedName>
        <fullName evidence="7">NADH-quinone oxidoreductase chain 1</fullName>
        <ecNumber evidence="7">1.6.5.11</ecNumber>
    </submittedName>
</protein>
<dbReference type="PANTHER" id="PTHR43578">
    <property type="entry name" value="NADH-QUINONE OXIDOREDUCTASE SUBUNIT F"/>
    <property type="match status" value="1"/>
</dbReference>
<dbReference type="Pfam" id="PF10589">
    <property type="entry name" value="NADH_4Fe-4S"/>
    <property type="match status" value="1"/>
</dbReference>
<evidence type="ECO:0000313" key="7">
    <source>
        <dbReference type="EMBL" id="QDU18427.1"/>
    </source>
</evidence>
<dbReference type="SUPFAM" id="SSF142984">
    <property type="entry name" value="Nqo1 middle domain-like"/>
    <property type="match status" value="1"/>
</dbReference>
<dbReference type="FunFam" id="1.20.1440.230:FF:000001">
    <property type="entry name" value="Mitochondrial NADH dehydrogenase flavoprotein 1"/>
    <property type="match status" value="1"/>
</dbReference>
<dbReference type="Pfam" id="PF10531">
    <property type="entry name" value="SLBB"/>
    <property type="match status" value="1"/>
</dbReference>
<evidence type="ECO:0000256" key="5">
    <source>
        <dbReference type="ARBA" id="ARBA00023014"/>
    </source>
</evidence>
<dbReference type="KEGG" id="uli:ETAA1_03130"/>
<accession>A0A517XLN8</accession>
<dbReference type="Gene3D" id="6.10.250.1450">
    <property type="match status" value="1"/>
</dbReference>
<gene>
    <name evidence="7" type="primary">nqo1_1</name>
    <name evidence="7" type="ORF">ETAA1_03130</name>
</gene>
<proteinExistence type="inferred from homology"/>
<dbReference type="PANTHER" id="PTHR43578:SF3">
    <property type="entry name" value="NADH-QUINONE OXIDOREDUCTASE SUBUNIT F"/>
    <property type="match status" value="1"/>
</dbReference>
<dbReference type="SUPFAM" id="SSF140490">
    <property type="entry name" value="Nqo1C-terminal domain-like"/>
    <property type="match status" value="1"/>
</dbReference>
<keyword evidence="8" id="KW-1185">Reference proteome</keyword>
<dbReference type="SMART" id="SM00928">
    <property type="entry name" value="NADH_4Fe-4S"/>
    <property type="match status" value="1"/>
</dbReference>
<dbReference type="Gene3D" id="1.20.1440.230">
    <property type="entry name" value="NADH-ubiquinone oxidoreductase 51kDa subunit, iron-sulphur binding domain"/>
    <property type="match status" value="1"/>
</dbReference>
<name>A0A517XLN8_9BACT</name>
<dbReference type="SUPFAM" id="SSF142019">
    <property type="entry name" value="Nqo1 FMN-binding domain-like"/>
    <property type="match status" value="1"/>
</dbReference>
<dbReference type="InterPro" id="IPR037207">
    <property type="entry name" value="Nuop51_4Fe4S-bd_sf"/>
</dbReference>
<keyword evidence="5" id="KW-0411">Iron-sulfur</keyword>
<dbReference type="EMBL" id="CP036273">
    <property type="protein sequence ID" value="QDU18427.1"/>
    <property type="molecule type" value="Genomic_DNA"/>
</dbReference>
<sequence>MPYEPILLARVGKPGSAALEGYRADGGYATAERAVKELKPEQVVAQVKDSGLRGRGGAGFPCGLKWTFLPKDHPGPIYLCVNADESEPCTYNNRILMEKDPHQVLEGIMLACFAIKSKKAFFYVRYEYGDAFRAVQGAVDELYAAGLLGTNIFGAGFDLDIVVHRGAGAYICGEETGLIESLEGKRAWPRIKPPFPAIEGAFRKPTIVNNVETLACVTQVMKRGIDWFKSLGVPPDPNNPRDAGSYGPKLYTLAGHVNKPVCVELPMGVTLRELVEVHGGGVWKGRKAKAVNPGGLSMGYVDVNAPLKGGDGKTEYDIPLDFNGPGRVGCLGLGTAAVTVVDDQTSMVDVLHNTCQFFAHESCGQCTPCREGTGWMLKITDRLRRGLGRKEDLDILVEVADRIGIMPGTTICGLADGAGWPVKTAVRKFRAEFEAAIKSGEKSKYAKALAMAH</sequence>